<evidence type="ECO:0000256" key="4">
    <source>
        <dbReference type="ARBA" id="ARBA00022989"/>
    </source>
</evidence>
<comment type="caution">
    <text evidence="9">The sequence shown here is derived from an EMBL/GenBank/DDBJ whole genome shotgun (WGS) entry which is preliminary data.</text>
</comment>
<dbReference type="EMBL" id="JAJSOF020000001">
    <property type="protein sequence ID" value="KAJ4452285.1"/>
    <property type="molecule type" value="Genomic_DNA"/>
</dbReference>
<dbReference type="PANTHER" id="PTHR42643:SF24">
    <property type="entry name" value="IONOTROPIC RECEPTOR 60A"/>
    <property type="match status" value="1"/>
</dbReference>
<name>A0ABQ8U4M6_PERAM</name>
<keyword evidence="7" id="KW-0325">Glycoprotein</keyword>
<feature type="transmembrane region" description="Helical" evidence="8">
    <location>
        <begin position="478"/>
        <end position="502"/>
    </location>
</feature>
<evidence type="ECO:0000256" key="3">
    <source>
        <dbReference type="ARBA" id="ARBA00022692"/>
    </source>
</evidence>
<gene>
    <name evidence="9" type="ORF">ANN_03804</name>
</gene>
<proteinExistence type="predicted"/>
<evidence type="ECO:0000313" key="9">
    <source>
        <dbReference type="EMBL" id="KAJ4452285.1"/>
    </source>
</evidence>
<evidence type="ECO:0000256" key="1">
    <source>
        <dbReference type="ARBA" id="ARBA00004651"/>
    </source>
</evidence>
<evidence type="ECO:0000256" key="7">
    <source>
        <dbReference type="ARBA" id="ARBA00023180"/>
    </source>
</evidence>
<evidence type="ECO:0000256" key="5">
    <source>
        <dbReference type="ARBA" id="ARBA00023136"/>
    </source>
</evidence>
<evidence type="ECO:0000256" key="8">
    <source>
        <dbReference type="SAM" id="Phobius"/>
    </source>
</evidence>
<evidence type="ECO:0008006" key="11">
    <source>
        <dbReference type="Google" id="ProtNLM"/>
    </source>
</evidence>
<organism evidence="9 10">
    <name type="scientific">Periplaneta americana</name>
    <name type="common">American cockroach</name>
    <name type="synonym">Blatta americana</name>
    <dbReference type="NCBI Taxonomy" id="6978"/>
    <lineage>
        <taxon>Eukaryota</taxon>
        <taxon>Metazoa</taxon>
        <taxon>Ecdysozoa</taxon>
        <taxon>Arthropoda</taxon>
        <taxon>Hexapoda</taxon>
        <taxon>Insecta</taxon>
        <taxon>Pterygota</taxon>
        <taxon>Neoptera</taxon>
        <taxon>Polyneoptera</taxon>
        <taxon>Dictyoptera</taxon>
        <taxon>Blattodea</taxon>
        <taxon>Blattoidea</taxon>
        <taxon>Blattidae</taxon>
        <taxon>Blattinae</taxon>
        <taxon>Periplaneta</taxon>
    </lineage>
</organism>
<keyword evidence="10" id="KW-1185">Reference proteome</keyword>
<evidence type="ECO:0000256" key="2">
    <source>
        <dbReference type="ARBA" id="ARBA00022475"/>
    </source>
</evidence>
<comment type="subcellular location">
    <subcellularLocation>
        <location evidence="1">Cell membrane</location>
        <topology evidence="1">Multi-pass membrane protein</topology>
    </subcellularLocation>
</comment>
<accession>A0ABQ8U4M6</accession>
<evidence type="ECO:0000313" key="10">
    <source>
        <dbReference type="Proteomes" id="UP001148838"/>
    </source>
</evidence>
<reference evidence="9 10" key="1">
    <citation type="journal article" date="2022" name="Allergy">
        <title>Genome assembly and annotation of Periplaneta americana reveal a comprehensive cockroach allergen profile.</title>
        <authorList>
            <person name="Wang L."/>
            <person name="Xiong Q."/>
            <person name="Saelim N."/>
            <person name="Wang L."/>
            <person name="Nong W."/>
            <person name="Wan A.T."/>
            <person name="Shi M."/>
            <person name="Liu X."/>
            <person name="Cao Q."/>
            <person name="Hui J.H.L."/>
            <person name="Sookrung N."/>
            <person name="Leung T.F."/>
            <person name="Tungtrongchitr A."/>
            <person name="Tsui S.K.W."/>
        </authorList>
    </citation>
    <scope>NUCLEOTIDE SEQUENCE [LARGE SCALE GENOMIC DNA]</scope>
    <source>
        <strain evidence="9">PWHHKU_190912</strain>
    </source>
</reference>
<keyword evidence="4 8" id="KW-1133">Transmembrane helix</keyword>
<dbReference type="InterPro" id="IPR052192">
    <property type="entry name" value="Insect_Ionotropic_Sensory_Rcpt"/>
</dbReference>
<keyword evidence="5 8" id="KW-0472">Membrane</keyword>
<dbReference type="SUPFAM" id="SSF53850">
    <property type="entry name" value="Periplasmic binding protein-like II"/>
    <property type="match status" value="1"/>
</dbReference>
<keyword evidence="2" id="KW-1003">Cell membrane</keyword>
<dbReference type="PANTHER" id="PTHR42643">
    <property type="entry name" value="IONOTROPIC RECEPTOR 20A-RELATED"/>
    <property type="match status" value="1"/>
</dbReference>
<protein>
    <recommendedName>
        <fullName evidence="11">Ionotropic receptor</fullName>
    </recommendedName>
</protein>
<sequence length="678" mass="78688">MKRKRKSRRGEKSNFAVRLHNTSIVGTYPFWYEDHGEQLVTLRCFINCFGYLASERYESDNVSEMNPGSSAESWLFNDAVSTTRLFSVDGIGEREMIFGEMRPRIRHRLPSQLGKTSEKTQPGLSKHKVSQLKDMYYIIITPLQDRRLKILQETEKQLHALKSRSSWNARGLFVMLISERIYRDKFFVGNVLQLLWKFKVPNIQVIVPDSNSSLALFTWYPYQSDELFKRVSEIKLDSWLFEPVGHFESHKNLYPSKIPNDLNGREIGASTLEIKPYVFLSQTETSEIVCKDGLEARLFHLMMKAMNATYHLKLPGFQHQIQNVEELITSNVGSGYHKDYSKYFQDATDETLTKIKTRSSHCEGDGMDCLQRMINKGDFAILSSEHLVDFQTTCMKLGHSSEPKFYRFPDEFLGTYFVMYLTKGSPLLERVNNIISRTVEAGLLEQWRNEMMTSLTLKCASGFKDQTLTLSLSHLLSAFVFGFIGYGISLITFFAELLCFYVRRKYLKKFKSGLSANDDSGYNCSANDSDERAFSIESYSRTEDIQLHLSYVNYIEAALYRTVPPLRLDTTIPFGSTQFKISSPKKRKQSFHDWKTPRERNLNEESRLLSGNRRYEYEQNPSNSLVEIAVHRQTNTEIIFHDIIPDKLTRRYVPKDFIICSFVILDSVLYTCRRENEC</sequence>
<keyword evidence="6" id="KW-0675">Receptor</keyword>
<keyword evidence="3 8" id="KW-0812">Transmembrane</keyword>
<dbReference type="Proteomes" id="UP001148838">
    <property type="component" value="Unassembled WGS sequence"/>
</dbReference>
<evidence type="ECO:0000256" key="6">
    <source>
        <dbReference type="ARBA" id="ARBA00023170"/>
    </source>
</evidence>